<gene>
    <name evidence="1" type="ORF">OM33_10255</name>
</gene>
<keyword evidence="2" id="KW-1185">Reference proteome</keyword>
<dbReference type="Proteomes" id="UP000030341">
    <property type="component" value="Chromosome 1"/>
</dbReference>
<organism evidence="1 2">
    <name type="scientific">Pseudoalteromonas piratica</name>
    <dbReference type="NCBI Taxonomy" id="1348114"/>
    <lineage>
        <taxon>Bacteria</taxon>
        <taxon>Pseudomonadati</taxon>
        <taxon>Pseudomonadota</taxon>
        <taxon>Gammaproteobacteria</taxon>
        <taxon>Alteromonadales</taxon>
        <taxon>Pseudoalteromonadaceae</taxon>
        <taxon>Pseudoalteromonas</taxon>
    </lineage>
</organism>
<dbReference type="eggNOG" id="ENOG5033U6Q">
    <property type="taxonomic scope" value="Bacteria"/>
</dbReference>
<protein>
    <submittedName>
        <fullName evidence="1">Uncharacterized protein</fullName>
    </submittedName>
</protein>
<dbReference type="AlphaFoldDB" id="A0A0A7EG06"/>
<evidence type="ECO:0000313" key="2">
    <source>
        <dbReference type="Proteomes" id="UP000030341"/>
    </source>
</evidence>
<sequence length="150" mass="16970">MSTGQFHKHQFLYIEENLFNQLNKTYHLENQECQALFIENYIKLLKEFGGQIRKTINETTNHTISNESLCELASVSTPLITERLLTGETLEIKDKYSCPTPTLVFAAFIAASGSAQVVETSQLPAKLAAIYEQCVSYLRPFYQAQLKLSA</sequence>
<name>A0A0A7EG06_9GAMM</name>
<dbReference type="KEGG" id="pseo:OM33_10255"/>
<reference evidence="1 2" key="1">
    <citation type="submission" date="2014-11" db="EMBL/GenBank/DDBJ databases">
        <title>Complete Genome Sequence of Pseudoalteromonas sp. Strain OCN003 Isolated from Kaneohe Bay, Oahu, Hawaii.</title>
        <authorList>
            <person name="Beurmann S."/>
            <person name="Videau P."/>
            <person name="Ushijima B."/>
            <person name="Smith A.M."/>
            <person name="Aeby G.S."/>
            <person name="Callahan S.M."/>
            <person name="Belcaid M."/>
        </authorList>
    </citation>
    <scope>NUCLEOTIDE SEQUENCE [LARGE SCALE GENOMIC DNA]</scope>
    <source>
        <strain evidence="1 2">OCN003</strain>
    </source>
</reference>
<accession>A0A0A7EG06</accession>
<dbReference type="RefSeq" id="WP_038641421.1">
    <property type="nucleotide sequence ID" value="NZ_CP009888.1"/>
</dbReference>
<dbReference type="EMBL" id="CP009888">
    <property type="protein sequence ID" value="AIY65488.1"/>
    <property type="molecule type" value="Genomic_DNA"/>
</dbReference>
<dbReference type="HOGENOM" id="CLU_1739006_0_0_6"/>
<evidence type="ECO:0000313" key="1">
    <source>
        <dbReference type="EMBL" id="AIY65488.1"/>
    </source>
</evidence>
<proteinExistence type="predicted"/>
<dbReference type="OrthoDB" id="9900320at2"/>